<reference evidence="2" key="1">
    <citation type="submission" date="2014-07" db="EMBL/GenBank/DDBJ databases">
        <title>Identification of a novel salt tolerance gene in wild soybean by whole-genome sequencing.</title>
        <authorList>
            <person name="Lam H.-M."/>
            <person name="Qi X."/>
            <person name="Li M.-W."/>
            <person name="Liu X."/>
            <person name="Xie M."/>
            <person name="Ni M."/>
            <person name="Xu X."/>
        </authorList>
    </citation>
    <scope>NUCLEOTIDE SEQUENCE [LARGE SCALE GENOMIC DNA]</scope>
    <source>
        <tissue evidence="2">Root</tissue>
    </source>
</reference>
<evidence type="ECO:0000313" key="2">
    <source>
        <dbReference type="EMBL" id="KHN32558.1"/>
    </source>
</evidence>
<dbReference type="InterPro" id="IPR045023">
    <property type="entry name" value="FATA/B"/>
</dbReference>
<feature type="non-terminal residue" evidence="2">
    <location>
        <position position="1"/>
    </location>
</feature>
<dbReference type="GO" id="GO:0000036">
    <property type="term" value="F:acyl carrier activity"/>
    <property type="evidence" value="ECO:0007669"/>
    <property type="project" value="TreeGrafter"/>
</dbReference>
<dbReference type="PANTHER" id="PTHR31727:SF5">
    <property type="entry name" value="ACYL-[ACYL-CARRIER-PROTEIN] HYDROLASE"/>
    <property type="match status" value="1"/>
</dbReference>
<gene>
    <name evidence="2" type="ORF">glysoja_040754</name>
</gene>
<dbReference type="EC" id="3.1.2.14" evidence="2"/>
<name>A0A0B2RKS1_GLYSO</name>
<feature type="domain" description="Acyl-ACP thioesterase-like C-terminal" evidence="1">
    <location>
        <begin position="18"/>
        <end position="123"/>
    </location>
</feature>
<dbReference type="GO" id="GO:0016297">
    <property type="term" value="F:fatty acyl-[ACP] hydrolase activity"/>
    <property type="evidence" value="ECO:0007669"/>
    <property type="project" value="UniProtKB-EC"/>
</dbReference>
<evidence type="ECO:0000259" key="1">
    <source>
        <dbReference type="Pfam" id="PF20791"/>
    </source>
</evidence>
<dbReference type="AlphaFoldDB" id="A0A0B2RKS1"/>
<keyword evidence="2" id="KW-0378">Hydrolase</keyword>
<dbReference type="InterPro" id="IPR049427">
    <property type="entry name" value="Acyl-ACP_TE_C"/>
</dbReference>
<dbReference type="Gene3D" id="3.10.129.10">
    <property type="entry name" value="Hotdog Thioesterase"/>
    <property type="match status" value="1"/>
</dbReference>
<feature type="non-terminal residue" evidence="2">
    <location>
        <position position="127"/>
    </location>
</feature>
<protein>
    <submittedName>
        <fullName evidence="2">Myristoyl-acyl carrier protein thioesterase, chloroplastic</fullName>
        <ecNumber evidence="2">3.1.2.14</ecNumber>
    </submittedName>
</protein>
<organism evidence="2">
    <name type="scientific">Glycine soja</name>
    <name type="common">Wild soybean</name>
    <dbReference type="NCBI Taxonomy" id="3848"/>
    <lineage>
        <taxon>Eukaryota</taxon>
        <taxon>Viridiplantae</taxon>
        <taxon>Streptophyta</taxon>
        <taxon>Embryophyta</taxon>
        <taxon>Tracheophyta</taxon>
        <taxon>Spermatophyta</taxon>
        <taxon>Magnoliopsida</taxon>
        <taxon>eudicotyledons</taxon>
        <taxon>Gunneridae</taxon>
        <taxon>Pentapetalae</taxon>
        <taxon>rosids</taxon>
        <taxon>fabids</taxon>
        <taxon>Fabales</taxon>
        <taxon>Fabaceae</taxon>
        <taxon>Papilionoideae</taxon>
        <taxon>50 kb inversion clade</taxon>
        <taxon>NPAAA clade</taxon>
        <taxon>indigoferoid/millettioid clade</taxon>
        <taxon>Phaseoleae</taxon>
        <taxon>Glycine</taxon>
        <taxon>Glycine subgen. Soja</taxon>
    </lineage>
</organism>
<proteinExistence type="predicted"/>
<dbReference type="SUPFAM" id="SSF54637">
    <property type="entry name" value="Thioesterase/thiol ester dehydrase-isomerase"/>
    <property type="match status" value="1"/>
</dbReference>
<dbReference type="PANTHER" id="PTHR31727">
    <property type="entry name" value="OLEOYL-ACYL CARRIER PROTEIN THIOESTERASE 1, CHLOROPLASTIC"/>
    <property type="match status" value="1"/>
</dbReference>
<dbReference type="InterPro" id="IPR029069">
    <property type="entry name" value="HotDog_dom_sf"/>
</dbReference>
<dbReference type="Proteomes" id="UP000053555">
    <property type="component" value="Unassembled WGS sequence"/>
</dbReference>
<sequence>ITKEEIDHQKIHKFTDATAESFRFGVTIRWNDMDVNNVKYIRWISEDVPREVLEDYKLTSMTLEFRRECTQSDLLESMSSSSSSNVVGASNNNSVNTKPNLQYIHLLRLQDNKAELVRARTEWLLKQ</sequence>
<dbReference type="Pfam" id="PF20791">
    <property type="entry name" value="Acyl-ACP_TE_C"/>
    <property type="match status" value="1"/>
</dbReference>
<accession>A0A0B2RKS1</accession>
<dbReference type="EMBL" id="KN650032">
    <property type="protein sequence ID" value="KHN32558.1"/>
    <property type="molecule type" value="Genomic_DNA"/>
</dbReference>